<dbReference type="GO" id="GO:0016791">
    <property type="term" value="F:phosphatase activity"/>
    <property type="evidence" value="ECO:0007669"/>
    <property type="project" value="TreeGrafter"/>
</dbReference>
<dbReference type="EMBL" id="JACHGB010000005">
    <property type="protein sequence ID" value="MBB5272880.1"/>
    <property type="molecule type" value="Genomic_DNA"/>
</dbReference>
<dbReference type="PROSITE" id="PS00175">
    <property type="entry name" value="PG_MUTASE"/>
    <property type="match status" value="1"/>
</dbReference>
<keyword evidence="2" id="KW-0413">Isomerase</keyword>
<evidence type="ECO:0000313" key="6">
    <source>
        <dbReference type="Proteomes" id="UP000532440"/>
    </source>
</evidence>
<feature type="active site" description="Proton donor/acceptor" evidence="3">
    <location>
        <position position="80"/>
    </location>
</feature>
<keyword evidence="6" id="KW-1185">Reference proteome</keyword>
<evidence type="ECO:0000256" key="1">
    <source>
        <dbReference type="ARBA" id="ARBA00023152"/>
    </source>
</evidence>
<dbReference type="InterPro" id="IPR029033">
    <property type="entry name" value="His_PPase_superfam"/>
</dbReference>
<evidence type="ECO:0000256" key="3">
    <source>
        <dbReference type="PIRSR" id="PIRSR613078-1"/>
    </source>
</evidence>
<comment type="caution">
    <text evidence="5">The sequence shown here is derived from an EMBL/GenBank/DDBJ whole genome shotgun (WGS) entry which is preliminary data.</text>
</comment>
<dbReference type="InterPro" id="IPR001345">
    <property type="entry name" value="PG/BPGM_mutase_AS"/>
</dbReference>
<feature type="binding site" evidence="4">
    <location>
        <begin position="7"/>
        <end position="14"/>
    </location>
    <ligand>
        <name>substrate</name>
    </ligand>
</feature>
<dbReference type="AlphaFoldDB" id="A0A7W8HKN4"/>
<dbReference type="Pfam" id="PF00300">
    <property type="entry name" value="His_Phos_1"/>
    <property type="match status" value="1"/>
</dbReference>
<dbReference type="InterPro" id="IPR013078">
    <property type="entry name" value="His_Pase_superF_clade-1"/>
</dbReference>
<feature type="active site" description="Tele-phosphohistidine intermediate" evidence="3">
    <location>
        <position position="8"/>
    </location>
</feature>
<name>A0A7W8HKN4_9BURK</name>
<dbReference type="PANTHER" id="PTHR48100">
    <property type="entry name" value="BROAD-SPECIFICITY PHOSPHATASE YOR283W-RELATED"/>
    <property type="match status" value="1"/>
</dbReference>
<dbReference type="CDD" id="cd07067">
    <property type="entry name" value="HP_PGM_like"/>
    <property type="match status" value="1"/>
</dbReference>
<evidence type="ECO:0000313" key="5">
    <source>
        <dbReference type="EMBL" id="MBB5272880.1"/>
    </source>
</evidence>
<gene>
    <name evidence="5" type="ORF">HNQ70_002903</name>
</gene>
<organism evidence="5 6">
    <name type="scientific">Quisquiliibacterium transsilvanicum</name>
    <dbReference type="NCBI Taxonomy" id="1549638"/>
    <lineage>
        <taxon>Bacteria</taxon>
        <taxon>Pseudomonadati</taxon>
        <taxon>Pseudomonadota</taxon>
        <taxon>Betaproteobacteria</taxon>
        <taxon>Burkholderiales</taxon>
        <taxon>Burkholderiaceae</taxon>
        <taxon>Quisquiliibacterium</taxon>
    </lineage>
</organism>
<dbReference type="Proteomes" id="UP000532440">
    <property type="component" value="Unassembled WGS sequence"/>
</dbReference>
<sequence length="204" mass="21501">MSIILVRHGETALNASRVIQPPDTPLSERGFGQAHAVARRLAGLAPAAILSSDLARAAQTADAIAAATGLPVEPTELLHERNFGALRGKAYDSLGYDPIHDEKAAPGGESMEVFRARVASAFDRMLALRASLAGPLVVVSHGLVIRVLLERHLRLPLGTAAPERLANTSVTIFAPDSPWEASVVNCAIHLEGDLSDDQRAIAGV</sequence>
<proteinExistence type="predicted"/>
<dbReference type="SUPFAM" id="SSF53254">
    <property type="entry name" value="Phosphoglycerate mutase-like"/>
    <property type="match status" value="1"/>
</dbReference>
<keyword evidence="1" id="KW-0324">Glycolysis</keyword>
<protein>
    <submittedName>
        <fullName evidence="5">Broad specificity phosphatase PhoE</fullName>
    </submittedName>
</protein>
<evidence type="ECO:0000256" key="4">
    <source>
        <dbReference type="PIRSR" id="PIRSR613078-2"/>
    </source>
</evidence>
<dbReference type="InterPro" id="IPR050275">
    <property type="entry name" value="PGM_Phosphatase"/>
</dbReference>
<dbReference type="SMART" id="SM00855">
    <property type="entry name" value="PGAM"/>
    <property type="match status" value="1"/>
</dbReference>
<dbReference type="Gene3D" id="3.40.50.1240">
    <property type="entry name" value="Phosphoglycerate mutase-like"/>
    <property type="match status" value="1"/>
</dbReference>
<dbReference type="RefSeq" id="WP_183968845.1">
    <property type="nucleotide sequence ID" value="NZ_BAABEW010000012.1"/>
</dbReference>
<dbReference type="GO" id="GO:0005737">
    <property type="term" value="C:cytoplasm"/>
    <property type="evidence" value="ECO:0007669"/>
    <property type="project" value="TreeGrafter"/>
</dbReference>
<accession>A0A7W8HKN4</accession>
<feature type="binding site" evidence="4">
    <location>
        <position position="56"/>
    </location>
    <ligand>
        <name>substrate</name>
    </ligand>
</feature>
<dbReference type="PANTHER" id="PTHR48100:SF1">
    <property type="entry name" value="HISTIDINE PHOSPHATASE FAMILY PROTEIN-RELATED"/>
    <property type="match status" value="1"/>
</dbReference>
<reference evidence="5 6" key="1">
    <citation type="submission" date="2020-08" db="EMBL/GenBank/DDBJ databases">
        <title>Genomic Encyclopedia of Type Strains, Phase IV (KMG-IV): sequencing the most valuable type-strain genomes for metagenomic binning, comparative biology and taxonomic classification.</title>
        <authorList>
            <person name="Goeker M."/>
        </authorList>
    </citation>
    <scope>NUCLEOTIDE SEQUENCE [LARGE SCALE GENOMIC DNA]</scope>
    <source>
        <strain evidence="5 6">DSM 29781</strain>
    </source>
</reference>
<evidence type="ECO:0000256" key="2">
    <source>
        <dbReference type="ARBA" id="ARBA00023235"/>
    </source>
</evidence>